<protein>
    <recommendedName>
        <fullName evidence="3">Exo-alpha-sialidase</fullName>
    </recommendedName>
</protein>
<dbReference type="Pfam" id="PF07676">
    <property type="entry name" value="PD40"/>
    <property type="match status" value="2"/>
</dbReference>
<reference evidence="1 2" key="1">
    <citation type="submission" date="2023-10" db="EMBL/GenBank/DDBJ databases">
        <title>Marimonas sp. nov. isolated from tidal mud flat.</title>
        <authorList>
            <person name="Jaincy N.J."/>
            <person name="Srinivasan S."/>
            <person name="Lee S.-S."/>
        </authorList>
    </citation>
    <scope>NUCLEOTIDE SEQUENCE [LARGE SCALE GENOMIC DNA]</scope>
    <source>
        <strain evidence="1 2">MJ-SS3</strain>
    </source>
</reference>
<evidence type="ECO:0008006" key="3">
    <source>
        <dbReference type="Google" id="ProtNLM"/>
    </source>
</evidence>
<accession>A0ABU3U537</accession>
<dbReference type="SUPFAM" id="SSF82171">
    <property type="entry name" value="DPP6 N-terminal domain-like"/>
    <property type="match status" value="1"/>
</dbReference>
<gene>
    <name evidence="1" type="ORF">RXV94_05045</name>
</gene>
<dbReference type="Gene3D" id="2.120.10.30">
    <property type="entry name" value="TolB, C-terminal domain"/>
    <property type="match status" value="1"/>
</dbReference>
<organism evidence="1 2">
    <name type="scientific">Gilvirhabdus luticola</name>
    <dbReference type="NCBI Taxonomy" id="3079858"/>
    <lineage>
        <taxon>Bacteria</taxon>
        <taxon>Pseudomonadati</taxon>
        <taxon>Bacteroidota</taxon>
        <taxon>Flavobacteriia</taxon>
        <taxon>Flavobacteriales</taxon>
        <taxon>Flavobacteriaceae</taxon>
        <taxon>Gilvirhabdus</taxon>
    </lineage>
</organism>
<sequence length="308" mass="34776">MKHFLLVGLLIFLQNAFTQNIAKPFLPDIISQFPNVRDIAISPDGNEIMFSAQSVMGNLSAIISVKKNGDIWSNPKVASFSGQHFDLEPFFSHHGLKLYFVSTRPLDSNSSEAKDFDIWYVERSTIEGHWSEPKNLGSPINTEHGEFYPSIAENGNFYFTRDNSTLGSKDDLYVSEFINDTYTEPKALPDTVNSEGYEYNAFIAPDESYILFGTYNRKDGFGSGDLYISYNSENGWTEAKNLGNTINTNKMDYCPFVKGNTLYYTSKQDGTQTKFDTALSIEQLSQEFNKHNNGSSRLYQISADTIIK</sequence>
<dbReference type="EMBL" id="JAWHTF010000002">
    <property type="protein sequence ID" value="MDU8885519.1"/>
    <property type="molecule type" value="Genomic_DNA"/>
</dbReference>
<evidence type="ECO:0000313" key="2">
    <source>
        <dbReference type="Proteomes" id="UP001268651"/>
    </source>
</evidence>
<dbReference type="InterPro" id="IPR011659">
    <property type="entry name" value="WD40"/>
</dbReference>
<keyword evidence="2" id="KW-1185">Reference proteome</keyword>
<comment type="caution">
    <text evidence="1">The sequence shown here is derived from an EMBL/GenBank/DDBJ whole genome shotgun (WGS) entry which is preliminary data.</text>
</comment>
<dbReference type="RefSeq" id="WP_316661400.1">
    <property type="nucleotide sequence ID" value="NZ_JAWHTF010000002.1"/>
</dbReference>
<dbReference type="InterPro" id="IPR011042">
    <property type="entry name" value="6-blade_b-propeller_TolB-like"/>
</dbReference>
<dbReference type="Proteomes" id="UP001268651">
    <property type="component" value="Unassembled WGS sequence"/>
</dbReference>
<proteinExistence type="predicted"/>
<evidence type="ECO:0000313" key="1">
    <source>
        <dbReference type="EMBL" id="MDU8885519.1"/>
    </source>
</evidence>
<name>A0ABU3U537_9FLAO</name>